<proteinExistence type="predicted"/>
<sequence length="137" mass="16628">MKKITIWSWESVIVFSLSILFLLWWSIFSFHAGYSNSALYWLFFPSMIFVESFLLYKSFTVIEIHKTLLITYNIGNFKRRIFSIKNIELTYGNKVSGYRQLTYYPIVIYDKIKNKKYMIICGRDKLKQFDLLWKKKR</sequence>
<comment type="caution">
    <text evidence="2">The sequence shown here is derived from an EMBL/GenBank/DDBJ whole genome shotgun (WGS) entry which is preliminary data.</text>
</comment>
<evidence type="ECO:0000313" key="3">
    <source>
        <dbReference type="Proteomes" id="UP000774130"/>
    </source>
</evidence>
<keyword evidence="1" id="KW-0812">Transmembrane</keyword>
<keyword evidence="1" id="KW-1133">Transmembrane helix</keyword>
<evidence type="ECO:0000313" key="2">
    <source>
        <dbReference type="EMBL" id="MBV7391072.1"/>
    </source>
</evidence>
<keyword evidence="1" id="KW-0472">Membrane</keyword>
<reference evidence="2 3" key="1">
    <citation type="submission" date="2021-06" db="EMBL/GenBank/DDBJ databases">
        <title>Enterococcus alishanensis sp. nov., a novel lactic acid bacterium isolated from fresh coffee beans.</title>
        <authorList>
            <person name="Chen Y.-S."/>
        </authorList>
    </citation>
    <scope>NUCLEOTIDE SEQUENCE [LARGE SCALE GENOMIC DNA]</scope>
    <source>
        <strain evidence="2 3">ALS3</strain>
    </source>
</reference>
<protein>
    <recommendedName>
        <fullName evidence="4">PH domain-containing protein</fullName>
    </recommendedName>
</protein>
<keyword evidence="3" id="KW-1185">Reference proteome</keyword>
<feature type="transmembrane region" description="Helical" evidence="1">
    <location>
        <begin position="38"/>
        <end position="56"/>
    </location>
</feature>
<name>A0ABS6TDX8_9ENTE</name>
<accession>A0ABS6TDX8</accession>
<evidence type="ECO:0008006" key="4">
    <source>
        <dbReference type="Google" id="ProtNLM"/>
    </source>
</evidence>
<evidence type="ECO:0000256" key="1">
    <source>
        <dbReference type="SAM" id="Phobius"/>
    </source>
</evidence>
<dbReference type="EMBL" id="JAHUZB010000003">
    <property type="protein sequence ID" value="MBV7391072.1"/>
    <property type="molecule type" value="Genomic_DNA"/>
</dbReference>
<feature type="transmembrane region" description="Helical" evidence="1">
    <location>
        <begin position="12"/>
        <end position="32"/>
    </location>
</feature>
<dbReference type="RefSeq" id="WP_218326103.1">
    <property type="nucleotide sequence ID" value="NZ_JAHUZB010000003.1"/>
</dbReference>
<gene>
    <name evidence="2" type="ORF">KUA55_10295</name>
</gene>
<dbReference type="Proteomes" id="UP000774130">
    <property type="component" value="Unassembled WGS sequence"/>
</dbReference>
<organism evidence="2 3">
    <name type="scientific">Enterococcus alishanensis</name>
    <dbReference type="NCBI Taxonomy" id="1303817"/>
    <lineage>
        <taxon>Bacteria</taxon>
        <taxon>Bacillati</taxon>
        <taxon>Bacillota</taxon>
        <taxon>Bacilli</taxon>
        <taxon>Lactobacillales</taxon>
        <taxon>Enterococcaceae</taxon>
        <taxon>Enterococcus</taxon>
    </lineage>
</organism>